<proteinExistence type="predicted"/>
<keyword evidence="2" id="KW-1185">Reference proteome</keyword>
<organism evidence="1 2">
    <name type="scientific">Catellatospora bangladeshensis</name>
    <dbReference type="NCBI Taxonomy" id="310355"/>
    <lineage>
        <taxon>Bacteria</taxon>
        <taxon>Bacillati</taxon>
        <taxon>Actinomycetota</taxon>
        <taxon>Actinomycetes</taxon>
        <taxon>Micromonosporales</taxon>
        <taxon>Micromonosporaceae</taxon>
        <taxon>Catellatospora</taxon>
    </lineage>
</organism>
<comment type="caution">
    <text evidence="1">The sequence shown here is derived from an EMBL/GenBank/DDBJ whole genome shotgun (WGS) entry which is preliminary data.</text>
</comment>
<dbReference type="Gene3D" id="1.25.40.10">
    <property type="entry name" value="Tetratricopeptide repeat domain"/>
    <property type="match status" value="1"/>
</dbReference>
<protein>
    <recommendedName>
        <fullName evidence="3">DUF4034 domain-containing protein</fullName>
    </recommendedName>
</protein>
<dbReference type="EMBL" id="BONF01000008">
    <property type="protein sequence ID" value="GIF79694.1"/>
    <property type="molecule type" value="Genomic_DNA"/>
</dbReference>
<dbReference type="InterPro" id="IPR011990">
    <property type="entry name" value="TPR-like_helical_dom_sf"/>
</dbReference>
<evidence type="ECO:0000313" key="1">
    <source>
        <dbReference type="EMBL" id="GIF79694.1"/>
    </source>
</evidence>
<dbReference type="AlphaFoldDB" id="A0A8J3JBQ9"/>
<sequence>MWPFRKKTVAVPEDDQPEIVFDPFLGDAGAQRLSGLLGERDWPAARAIIDNADPAAYGFYVGIASSKQGLQEWIDDAIRTDPDPVLPLLVKGLKAISWAWEARGSGYANTVSEEAWKVTRQRLTLAENCLDEVVDRDPKNVEALAGLLTLANARSKGLDELTRRYEAVLAVDPVHTDAHRAMLQALCRKWHGSSELMFAFAREKAAAHPGTALPGLVAAAYLEEWLDRDRDYDYLEGPGIGDEIAAAAHASILHPDFRPGPETPRLWNTFAMALSMSDRLTEAEYCFTRIGDTLVTRHPWNYMGKPGPKYQKWRSWTQATLAP</sequence>
<evidence type="ECO:0000313" key="2">
    <source>
        <dbReference type="Proteomes" id="UP000601223"/>
    </source>
</evidence>
<reference evidence="1 2" key="1">
    <citation type="submission" date="2021-01" db="EMBL/GenBank/DDBJ databases">
        <title>Whole genome shotgun sequence of Catellatospora bangladeshensis NBRC 107357.</title>
        <authorList>
            <person name="Komaki H."/>
            <person name="Tamura T."/>
        </authorList>
    </citation>
    <scope>NUCLEOTIDE SEQUENCE [LARGE SCALE GENOMIC DNA]</scope>
    <source>
        <strain evidence="1 2">NBRC 107357</strain>
    </source>
</reference>
<gene>
    <name evidence="1" type="ORF">Cba03nite_10430</name>
</gene>
<dbReference type="Proteomes" id="UP000601223">
    <property type="component" value="Unassembled WGS sequence"/>
</dbReference>
<accession>A0A8J3JBQ9</accession>
<evidence type="ECO:0008006" key="3">
    <source>
        <dbReference type="Google" id="ProtNLM"/>
    </source>
</evidence>
<name>A0A8J3JBQ9_9ACTN</name>
<dbReference type="RefSeq" id="WP_203742510.1">
    <property type="nucleotide sequence ID" value="NZ_BONF01000008.1"/>
</dbReference>